<gene>
    <name evidence="7" type="ORF">F4Y08_13650</name>
</gene>
<feature type="domain" description="Alcohol dehydrogenase-like C-terminal" evidence="5">
    <location>
        <begin position="167"/>
        <end position="302"/>
    </location>
</feature>
<dbReference type="Gene3D" id="3.40.50.720">
    <property type="entry name" value="NAD(P)-binding Rossmann-like Domain"/>
    <property type="match status" value="1"/>
</dbReference>
<dbReference type="Gene3D" id="3.90.180.10">
    <property type="entry name" value="Medium-chain alcohol dehydrogenases, catalytic domain"/>
    <property type="match status" value="1"/>
</dbReference>
<evidence type="ECO:0000259" key="5">
    <source>
        <dbReference type="Pfam" id="PF00107"/>
    </source>
</evidence>
<evidence type="ECO:0000256" key="3">
    <source>
        <dbReference type="ARBA" id="ARBA00023002"/>
    </source>
</evidence>
<dbReference type="Pfam" id="PF08240">
    <property type="entry name" value="ADH_N"/>
    <property type="match status" value="1"/>
</dbReference>
<comment type="caution">
    <text evidence="7">The sequence shown here is derived from an EMBL/GenBank/DDBJ whole genome shotgun (WGS) entry which is preliminary data.</text>
</comment>
<dbReference type="InterPro" id="IPR050129">
    <property type="entry name" value="Zn_alcohol_dh"/>
</dbReference>
<dbReference type="InterPro" id="IPR011032">
    <property type="entry name" value="GroES-like_sf"/>
</dbReference>
<accession>A0A6B1DVU2</accession>
<reference evidence="7" key="1">
    <citation type="submission" date="2019-09" db="EMBL/GenBank/DDBJ databases">
        <title>Characterisation of the sponge microbiome using genome-centric metagenomics.</title>
        <authorList>
            <person name="Engelberts J.P."/>
            <person name="Robbins S.J."/>
            <person name="De Goeij J.M."/>
            <person name="Aranda M."/>
            <person name="Bell S.C."/>
            <person name="Webster N.S."/>
        </authorList>
    </citation>
    <scope>NUCLEOTIDE SEQUENCE</scope>
    <source>
        <strain evidence="7">SB0662_bin_9</strain>
    </source>
</reference>
<name>A0A6B1DVU2_9CHLR</name>
<evidence type="ECO:0000313" key="7">
    <source>
        <dbReference type="EMBL" id="MYD91358.1"/>
    </source>
</evidence>
<evidence type="ECO:0000256" key="4">
    <source>
        <dbReference type="RuleBase" id="RU361277"/>
    </source>
</evidence>
<evidence type="ECO:0000259" key="6">
    <source>
        <dbReference type="Pfam" id="PF08240"/>
    </source>
</evidence>
<dbReference type="PANTHER" id="PTHR43401">
    <property type="entry name" value="L-THREONINE 3-DEHYDROGENASE"/>
    <property type="match status" value="1"/>
</dbReference>
<proteinExistence type="inferred from homology"/>
<dbReference type="GO" id="GO:0016491">
    <property type="term" value="F:oxidoreductase activity"/>
    <property type="evidence" value="ECO:0007669"/>
    <property type="project" value="UniProtKB-KW"/>
</dbReference>
<dbReference type="AlphaFoldDB" id="A0A6B1DVU2"/>
<organism evidence="7">
    <name type="scientific">Caldilineaceae bacterium SB0662_bin_9</name>
    <dbReference type="NCBI Taxonomy" id="2605258"/>
    <lineage>
        <taxon>Bacteria</taxon>
        <taxon>Bacillati</taxon>
        <taxon>Chloroflexota</taxon>
        <taxon>Caldilineae</taxon>
        <taxon>Caldilineales</taxon>
        <taxon>Caldilineaceae</taxon>
    </lineage>
</organism>
<dbReference type="InterPro" id="IPR013154">
    <property type="entry name" value="ADH-like_N"/>
</dbReference>
<keyword evidence="1 4" id="KW-0479">Metal-binding</keyword>
<sequence length="349" mass="37725">MKSGRLIVAKGQEFAIREYDVPAPAADAVVIKQELAGICGTDLHMWQNGFSKEMVLGHENVGVITDLGKDVATDWNGVPVKEGDRIIFKPGTSSGAYGFYTEPDAAPHFYGGFSDYVYLDKPNTCFIKTDLPPEVAVLTEPFTVGVHAIMRGDIQFGDTVVVQGSGAIGLVTTICAKVSGAGKIIVVGGPAARLDLARKFGADVTIDIEEVTSGEERTELVLDATPGRRGADRVFECAGFLPATPEGLGYLRHSGTFVEVGHFVDMGTLEFNINRSLMVRNCRVEAIWGSGEDHFVRAMPILEKLEFPYADMVSHVLPLEQVRDGFQALNGDYRLGDDTVVKIVLSPDL</sequence>
<dbReference type="InterPro" id="IPR013149">
    <property type="entry name" value="ADH-like_C"/>
</dbReference>
<dbReference type="Pfam" id="PF00107">
    <property type="entry name" value="ADH_zinc_N"/>
    <property type="match status" value="1"/>
</dbReference>
<keyword evidence="3" id="KW-0560">Oxidoreductase</keyword>
<dbReference type="EMBL" id="VXPY01000094">
    <property type="protein sequence ID" value="MYD91358.1"/>
    <property type="molecule type" value="Genomic_DNA"/>
</dbReference>
<comment type="cofactor">
    <cofactor evidence="4">
        <name>Zn(2+)</name>
        <dbReference type="ChEBI" id="CHEBI:29105"/>
    </cofactor>
</comment>
<dbReference type="PANTHER" id="PTHR43401:SF1">
    <property type="entry name" value="ENOYL REDUCTASE (ER) DOMAIN-CONTAINING PROTEIN"/>
    <property type="match status" value="1"/>
</dbReference>
<dbReference type="InterPro" id="IPR002328">
    <property type="entry name" value="ADH_Zn_CS"/>
</dbReference>
<dbReference type="InterPro" id="IPR036291">
    <property type="entry name" value="NAD(P)-bd_dom_sf"/>
</dbReference>
<dbReference type="SUPFAM" id="SSF50129">
    <property type="entry name" value="GroES-like"/>
    <property type="match status" value="1"/>
</dbReference>
<evidence type="ECO:0000256" key="2">
    <source>
        <dbReference type="ARBA" id="ARBA00022833"/>
    </source>
</evidence>
<comment type="similarity">
    <text evidence="4">Belongs to the zinc-containing alcohol dehydrogenase family.</text>
</comment>
<keyword evidence="2 4" id="KW-0862">Zinc</keyword>
<protein>
    <submittedName>
        <fullName evidence="7">Zinc-binding dehydrogenase</fullName>
    </submittedName>
</protein>
<evidence type="ECO:0000256" key="1">
    <source>
        <dbReference type="ARBA" id="ARBA00022723"/>
    </source>
</evidence>
<feature type="domain" description="Alcohol dehydrogenase-like N-terminal" evidence="6">
    <location>
        <begin position="26"/>
        <end position="122"/>
    </location>
</feature>
<dbReference type="PROSITE" id="PS00059">
    <property type="entry name" value="ADH_ZINC"/>
    <property type="match status" value="1"/>
</dbReference>
<dbReference type="SUPFAM" id="SSF51735">
    <property type="entry name" value="NAD(P)-binding Rossmann-fold domains"/>
    <property type="match status" value="1"/>
</dbReference>
<dbReference type="GO" id="GO:0008270">
    <property type="term" value="F:zinc ion binding"/>
    <property type="evidence" value="ECO:0007669"/>
    <property type="project" value="InterPro"/>
</dbReference>